<sequence>MAWFALSFRAPWASHRADSPPQQQRPAQDGTQHERFHTSTQAIESYTVRILDPSSRPSLHTKLRQAVEESGGVIYYAVEYITSLDWLWSWESVGGRVCVDHENKFGEREPAKLQQCGE</sequence>
<gene>
    <name evidence="2" type="ORF">SNOG_13628</name>
</gene>
<organism evidence="2 3">
    <name type="scientific">Phaeosphaeria nodorum (strain SN15 / ATCC MYA-4574 / FGSC 10173)</name>
    <name type="common">Glume blotch fungus</name>
    <name type="synonym">Parastagonospora nodorum</name>
    <dbReference type="NCBI Taxonomy" id="321614"/>
    <lineage>
        <taxon>Eukaryota</taxon>
        <taxon>Fungi</taxon>
        <taxon>Dikarya</taxon>
        <taxon>Ascomycota</taxon>
        <taxon>Pezizomycotina</taxon>
        <taxon>Dothideomycetes</taxon>
        <taxon>Pleosporomycetidae</taxon>
        <taxon>Pleosporales</taxon>
        <taxon>Pleosporineae</taxon>
        <taxon>Phaeosphaeriaceae</taxon>
        <taxon>Parastagonospora</taxon>
    </lineage>
</organism>
<feature type="region of interest" description="Disordered" evidence="1">
    <location>
        <begin position="13"/>
        <end position="39"/>
    </location>
</feature>
<dbReference type="KEGG" id="pno:SNOG_13628"/>
<dbReference type="InParanoid" id="Q0U3N6"/>
<name>Q0U3N6_PHANO</name>
<dbReference type="VEuPathDB" id="FungiDB:JI435_136280"/>
<evidence type="ECO:0000313" key="2">
    <source>
        <dbReference type="EMBL" id="EAT79075.1"/>
    </source>
</evidence>
<feature type="compositionally biased region" description="Polar residues" evidence="1">
    <location>
        <begin position="20"/>
        <end position="30"/>
    </location>
</feature>
<proteinExistence type="predicted"/>
<dbReference type="HOGENOM" id="CLU_2074003_0_0_1"/>
<reference evidence="3" key="1">
    <citation type="journal article" date="2007" name="Plant Cell">
        <title>Dothideomycete-plant interactions illuminated by genome sequencing and EST analysis of the wheat pathogen Stagonospora nodorum.</title>
        <authorList>
            <person name="Hane J.K."/>
            <person name="Lowe R.G."/>
            <person name="Solomon P.S."/>
            <person name="Tan K.C."/>
            <person name="Schoch C.L."/>
            <person name="Spatafora J.W."/>
            <person name="Crous P.W."/>
            <person name="Kodira C."/>
            <person name="Birren B.W."/>
            <person name="Galagan J.E."/>
            <person name="Torriani S.F."/>
            <person name="McDonald B.A."/>
            <person name="Oliver R.P."/>
        </authorList>
    </citation>
    <scope>NUCLEOTIDE SEQUENCE [LARGE SCALE GENOMIC DNA]</scope>
    <source>
        <strain evidence="3">SN15 / ATCC MYA-4574 / FGSC 10173</strain>
    </source>
</reference>
<dbReference type="RefSeq" id="XP_001803833.1">
    <property type="nucleotide sequence ID" value="XM_001803781.1"/>
</dbReference>
<dbReference type="Proteomes" id="UP000001055">
    <property type="component" value="Unassembled WGS sequence"/>
</dbReference>
<evidence type="ECO:0000256" key="1">
    <source>
        <dbReference type="SAM" id="MobiDB-lite"/>
    </source>
</evidence>
<dbReference type="EMBL" id="CH445351">
    <property type="protein sequence ID" value="EAT79075.1"/>
    <property type="molecule type" value="Genomic_DNA"/>
</dbReference>
<evidence type="ECO:0000313" key="3">
    <source>
        <dbReference type="Proteomes" id="UP000001055"/>
    </source>
</evidence>
<dbReference type="GeneID" id="5980753"/>
<protein>
    <submittedName>
        <fullName evidence="2">Uncharacterized protein</fullName>
    </submittedName>
</protein>
<dbReference type="AlphaFoldDB" id="Q0U3N6"/>
<accession>Q0U3N6</accession>